<gene>
    <name evidence="1" type="ORF">GO495_13585</name>
</gene>
<dbReference type="CDD" id="cd22893">
    <property type="entry name" value="PlcA-like"/>
    <property type="match status" value="1"/>
</dbReference>
<dbReference type="PROSITE" id="PS51257">
    <property type="entry name" value="PROKAR_LIPOPROTEIN"/>
    <property type="match status" value="1"/>
</dbReference>
<protein>
    <recommendedName>
        <fullName evidence="3">Phospholipase</fullName>
    </recommendedName>
</protein>
<proteinExistence type="predicted"/>
<name>A0A6N8JAX0_9BACT</name>
<reference evidence="1 2" key="1">
    <citation type="submission" date="2019-12" db="EMBL/GenBank/DDBJ databases">
        <title>The draft genomic sequence of strain Chitinophaga oryziterrae JCM 16595.</title>
        <authorList>
            <person name="Zhang X."/>
        </authorList>
    </citation>
    <scope>NUCLEOTIDE SEQUENCE [LARGE SCALE GENOMIC DNA]</scope>
    <source>
        <strain evidence="1 2">JCM 16595</strain>
    </source>
</reference>
<organism evidence="1 2">
    <name type="scientific">Chitinophaga oryziterrae</name>
    <dbReference type="NCBI Taxonomy" id="1031224"/>
    <lineage>
        <taxon>Bacteria</taxon>
        <taxon>Pseudomonadati</taxon>
        <taxon>Bacteroidota</taxon>
        <taxon>Chitinophagia</taxon>
        <taxon>Chitinophagales</taxon>
        <taxon>Chitinophagaceae</taxon>
        <taxon>Chitinophaga</taxon>
    </lineage>
</organism>
<dbReference type="Proteomes" id="UP000468388">
    <property type="component" value="Unassembled WGS sequence"/>
</dbReference>
<evidence type="ECO:0000313" key="2">
    <source>
        <dbReference type="Proteomes" id="UP000468388"/>
    </source>
</evidence>
<dbReference type="InterPro" id="IPR049756">
    <property type="entry name" value="PlcA-like_dom"/>
</dbReference>
<keyword evidence="2" id="KW-1185">Reference proteome</keyword>
<dbReference type="AlphaFoldDB" id="A0A6N8JAX0"/>
<comment type="caution">
    <text evidence="1">The sequence shown here is derived from an EMBL/GenBank/DDBJ whole genome shotgun (WGS) entry which is preliminary data.</text>
</comment>
<dbReference type="RefSeq" id="WP_157300255.1">
    <property type="nucleotide sequence ID" value="NZ_BAAAZB010000006.1"/>
</dbReference>
<dbReference type="EMBL" id="WRXO01000003">
    <property type="protein sequence ID" value="MVT41618.1"/>
    <property type="molecule type" value="Genomic_DNA"/>
</dbReference>
<dbReference type="OrthoDB" id="737780at2"/>
<evidence type="ECO:0000313" key="1">
    <source>
        <dbReference type="EMBL" id="MVT41618.1"/>
    </source>
</evidence>
<sequence length="561" mass="63377">MKASVLLLWLLVTGLSCFAYKYGEHKAIGDEAYTRFCMEHTVINKIFSMEWLSNATLTTTYGDLNALSGDHVSNPLVLEEELLNPTSIARRVMAVNGQYIALGFTAAPDTKLSAIDFNYVTDAMLNLSHFYLYGKTFEDHLKAFNAALLKRYMIPGNVTGIFEKLNKTNAINMYVSLHAIALDLAGEAGKLSGSDDQKEKKLLQYALLFNGFADHFLEDAFAGGHLVVNRTVAASITNNKSLHDFYCLHGTTVVNRKSEVWKAYGDGSFNNTHTAWKNAAVLTDINYSRFTPEAERIISAVRQSLDELYDEYESSNKNVTGQSFLYRIPAQHNEQVRFFMQRFNALESIPIPYNSNLKTLFAFEPTTEMKKASQLLPYRNFIKSRIGNSLVISLDQRTFDQYYFQGIAFRVNAGRIGGSYHVNRRGGKRGTMDHWHGYTLSFIHGSSGVYIDNKTISSFRNTQVRAGIRSNLDLWVSDSRFLGLYSYSEAGFQFGRDKRFVVVPSLGLQLGSLFNINYYNMPVWLRLPAQFFLPLKLRVGTVISNGYAPGWFSAIDLDFVF</sequence>
<evidence type="ECO:0008006" key="3">
    <source>
        <dbReference type="Google" id="ProtNLM"/>
    </source>
</evidence>
<accession>A0A6N8JAX0</accession>